<dbReference type="PANTHER" id="PTHR11963">
    <property type="entry name" value="LEUCINE AMINOPEPTIDASE-RELATED"/>
    <property type="match status" value="1"/>
</dbReference>
<dbReference type="GO" id="GO:0005737">
    <property type="term" value="C:cytoplasm"/>
    <property type="evidence" value="ECO:0007669"/>
    <property type="project" value="InterPro"/>
</dbReference>
<evidence type="ECO:0000256" key="2">
    <source>
        <dbReference type="ARBA" id="ARBA00001585"/>
    </source>
</evidence>
<dbReference type="Pfam" id="PF02789">
    <property type="entry name" value="Peptidase_M17_N"/>
    <property type="match status" value="1"/>
</dbReference>
<feature type="domain" description="Cytosol aminopeptidase" evidence="8">
    <location>
        <begin position="439"/>
        <end position="446"/>
    </location>
</feature>
<evidence type="ECO:0000256" key="7">
    <source>
        <dbReference type="ARBA" id="ARBA00022801"/>
    </source>
</evidence>
<dbReference type="AlphaFoldDB" id="A0AAE0GMM6"/>
<dbReference type="SUPFAM" id="SSF53187">
    <property type="entry name" value="Zn-dependent exopeptidases"/>
    <property type="match status" value="1"/>
</dbReference>
<dbReference type="InterPro" id="IPR043472">
    <property type="entry name" value="Macro_dom-like"/>
</dbReference>
<dbReference type="CDD" id="cd00433">
    <property type="entry name" value="Peptidase_M17"/>
    <property type="match status" value="1"/>
</dbReference>
<dbReference type="InterPro" id="IPR011356">
    <property type="entry name" value="Leucine_aapep/pepB"/>
</dbReference>
<evidence type="ECO:0000259" key="8">
    <source>
        <dbReference type="PROSITE" id="PS00631"/>
    </source>
</evidence>
<dbReference type="GO" id="GO:0030145">
    <property type="term" value="F:manganese ion binding"/>
    <property type="evidence" value="ECO:0007669"/>
    <property type="project" value="InterPro"/>
</dbReference>
<dbReference type="PANTHER" id="PTHR11963:SF23">
    <property type="entry name" value="CYTOSOL AMINOPEPTIDASE"/>
    <property type="match status" value="1"/>
</dbReference>
<evidence type="ECO:0000256" key="5">
    <source>
        <dbReference type="ARBA" id="ARBA00022438"/>
    </source>
</evidence>
<dbReference type="InterPro" id="IPR008283">
    <property type="entry name" value="Peptidase_M17_N"/>
</dbReference>
<dbReference type="SUPFAM" id="SSF52949">
    <property type="entry name" value="Macro domain-like"/>
    <property type="match status" value="1"/>
</dbReference>
<dbReference type="HAMAP" id="MF_00181">
    <property type="entry name" value="Cytosol_peptidase_M17"/>
    <property type="match status" value="1"/>
</dbReference>
<protein>
    <recommendedName>
        <fullName evidence="8">Cytosol aminopeptidase domain-containing protein</fullName>
    </recommendedName>
</protein>
<comment type="catalytic activity">
    <reaction evidence="2">
        <text>Release of N-terminal proline from a peptide.</text>
        <dbReference type="EC" id="3.4.11.5"/>
    </reaction>
</comment>
<dbReference type="GO" id="GO:0070006">
    <property type="term" value="F:metalloaminopeptidase activity"/>
    <property type="evidence" value="ECO:0007669"/>
    <property type="project" value="InterPro"/>
</dbReference>
<dbReference type="EMBL" id="LGRX02004195">
    <property type="protein sequence ID" value="KAK3280927.1"/>
    <property type="molecule type" value="Genomic_DNA"/>
</dbReference>
<comment type="catalytic activity">
    <reaction evidence="1">
        <text>Release of an N-terminal amino acid, Xaa-|-Yaa-, in which Xaa is preferably Leu, but may be other amino acids including Pro although not Arg or Lys, and Yaa may be Pro. Amino acid amides and methyl esters are also readily hydrolyzed, but rates on arylamides are exceedingly low.</text>
        <dbReference type="EC" id="3.4.11.1"/>
    </reaction>
</comment>
<keyword evidence="7" id="KW-0378">Hydrolase</keyword>
<proteinExistence type="inferred from homology"/>
<accession>A0AAE0GMM6</accession>
<dbReference type="Gene3D" id="3.40.630.10">
    <property type="entry name" value="Zn peptidases"/>
    <property type="match status" value="1"/>
</dbReference>
<dbReference type="InterPro" id="IPR023042">
    <property type="entry name" value="Peptidase_M17_leu_NH2_pept"/>
</dbReference>
<sequence>MQTMRQAFRPTISLTTRCLGKRTLTANARTPASLSARIPRVQLRSGNDVFSPSSKWSRCGDNRTFGVCRASAAPETPSCAGEAAVVNLQFKESSTDAGCWDGDLLVIGICEDCIESEDATKIKETASKLQALDETLGGIISELIAEAEFKGKADSIHCARLGGMIKRVALVGVGPSDALSAQSWAGLGGAAASLAKEHKSKSAAATLVGISDVDPASMAAFSKAACLGSYEDCRWKSDAKPATLESLEVLAVGEEGAGLREGVALARGVILTKQLVAAPPNYATPSFLAKSAADIAEEFSDVMSLKVLEKEECEALGMGAFLGVAEASEEPPKFIHLTYTPLEAGAAPEKLAIVGKGLTFDSGGYNLKAGAGSMIEMMKFDMGGSGATLGAARAIAELKPAGVEVHFIVASCENMVAGKGLRPGDILTASNGKTIEVNNTDAEGRLTLADAIIYAEKQGVTKIVDIATLTGACMVALGPTIAGLFTSSDELAGALDAASSSSGEKLWRMPIEDSYFDQLKSPIADMKNTGTRLGGAITAALFLKQYVSADIQWAHVDIAGPVWDEKAGGATGFGAATLAQWVVAEDGQLAAVLWVAIKSAMTIQFFEREHRVPLVKAVRLID</sequence>
<dbReference type="PRINTS" id="PR00481">
    <property type="entry name" value="LAMNOPPTDASE"/>
</dbReference>
<dbReference type="Proteomes" id="UP001190700">
    <property type="component" value="Unassembled WGS sequence"/>
</dbReference>
<dbReference type="NCBIfam" id="NF002076">
    <property type="entry name" value="PRK00913.2-3"/>
    <property type="match status" value="1"/>
</dbReference>
<dbReference type="Pfam" id="PF00883">
    <property type="entry name" value="Peptidase_M17"/>
    <property type="match status" value="1"/>
</dbReference>
<reference evidence="9 10" key="1">
    <citation type="journal article" date="2015" name="Genome Biol. Evol.">
        <title>Comparative Genomics of a Bacterivorous Green Alga Reveals Evolutionary Causalities and Consequences of Phago-Mixotrophic Mode of Nutrition.</title>
        <authorList>
            <person name="Burns J.A."/>
            <person name="Paasch A."/>
            <person name="Narechania A."/>
            <person name="Kim E."/>
        </authorList>
    </citation>
    <scope>NUCLEOTIDE SEQUENCE [LARGE SCALE GENOMIC DNA]</scope>
    <source>
        <strain evidence="9 10">PLY_AMNH</strain>
    </source>
</reference>
<evidence type="ECO:0000256" key="1">
    <source>
        <dbReference type="ARBA" id="ARBA00000135"/>
    </source>
</evidence>
<evidence type="ECO:0000313" key="10">
    <source>
        <dbReference type="Proteomes" id="UP001190700"/>
    </source>
</evidence>
<dbReference type="PROSITE" id="PS00631">
    <property type="entry name" value="CYTOSOL_AP"/>
    <property type="match status" value="1"/>
</dbReference>
<dbReference type="Gene3D" id="3.40.220.10">
    <property type="entry name" value="Leucine Aminopeptidase, subunit E, domain 1"/>
    <property type="match status" value="1"/>
</dbReference>
<organism evidence="9 10">
    <name type="scientific">Cymbomonas tetramitiformis</name>
    <dbReference type="NCBI Taxonomy" id="36881"/>
    <lineage>
        <taxon>Eukaryota</taxon>
        <taxon>Viridiplantae</taxon>
        <taxon>Chlorophyta</taxon>
        <taxon>Pyramimonadophyceae</taxon>
        <taxon>Pyramimonadales</taxon>
        <taxon>Pyramimonadaceae</taxon>
        <taxon>Cymbomonas</taxon>
    </lineage>
</organism>
<keyword evidence="10" id="KW-1185">Reference proteome</keyword>
<dbReference type="InterPro" id="IPR000819">
    <property type="entry name" value="Peptidase_M17_C"/>
</dbReference>
<evidence type="ECO:0000256" key="6">
    <source>
        <dbReference type="ARBA" id="ARBA00022670"/>
    </source>
</evidence>
<evidence type="ECO:0000313" key="9">
    <source>
        <dbReference type="EMBL" id="KAK3280927.1"/>
    </source>
</evidence>
<evidence type="ECO:0000256" key="3">
    <source>
        <dbReference type="ARBA" id="ARBA00009528"/>
    </source>
</evidence>
<comment type="similarity">
    <text evidence="3">Belongs to the peptidase M17 family.</text>
</comment>
<comment type="subunit">
    <text evidence="4">Homohexamer (dimer of homotrimers).</text>
</comment>
<name>A0AAE0GMM6_9CHLO</name>
<keyword evidence="6" id="KW-0645">Protease</keyword>
<evidence type="ECO:0000256" key="4">
    <source>
        <dbReference type="ARBA" id="ARBA00011867"/>
    </source>
</evidence>
<keyword evidence="5" id="KW-0031">Aminopeptidase</keyword>
<gene>
    <name evidence="9" type="ORF">CYMTET_11257</name>
</gene>
<dbReference type="GO" id="GO:0006508">
    <property type="term" value="P:proteolysis"/>
    <property type="evidence" value="ECO:0007669"/>
    <property type="project" value="UniProtKB-KW"/>
</dbReference>
<comment type="caution">
    <text evidence="9">The sequence shown here is derived from an EMBL/GenBank/DDBJ whole genome shotgun (WGS) entry which is preliminary data.</text>
</comment>